<evidence type="ECO:0000313" key="1">
    <source>
        <dbReference type="EMBL" id="ARP97829.1"/>
    </source>
</evidence>
<dbReference type="STRING" id="1235591.CAK95_01085"/>
<dbReference type="PANTHER" id="PTHR34448">
    <property type="entry name" value="AMINOPEPTIDASE"/>
    <property type="match status" value="1"/>
</dbReference>
<name>A0A1W6ZKG3_9HYPH</name>
<dbReference type="KEGG" id="psin:CAK95_01085"/>
<dbReference type="InterPro" id="IPR052170">
    <property type="entry name" value="M29_Exopeptidase"/>
</dbReference>
<reference evidence="1 2" key="1">
    <citation type="submission" date="2017-05" db="EMBL/GenBank/DDBJ databases">
        <title>Full genome sequence of Pseudorhodoplanes sinuspersici.</title>
        <authorList>
            <person name="Dastgheib S.M.M."/>
            <person name="Shavandi M."/>
            <person name="Tirandaz H."/>
        </authorList>
    </citation>
    <scope>NUCLEOTIDE SEQUENCE [LARGE SCALE GENOMIC DNA]</scope>
    <source>
        <strain evidence="1 2">RIPI110</strain>
    </source>
</reference>
<dbReference type="SUPFAM" id="SSF144052">
    <property type="entry name" value="Thermophilic metalloprotease-like"/>
    <property type="match status" value="1"/>
</dbReference>
<sequence>MSYNVEDIAKVMQTPLKLNTKAGAKIFIITDTKIDPVLWQGLSKAAKDLGMEANVGIMEPRATHSSNPTSPIHRAALDPDLDLVVYLTSTAMAHATITEDLIENGKQHLLMEELTPAMLSPDGPAGADYGAINELGLRIAKVFTEGDTCHVTCPNGTNLTASITGRPGRSIAGIPVQLKPDGGAGCAFPDGEAHVCPVEGTGNGVVVFDLTAHSVGSIKEHMKLTVVDGMVTKIEGGREAAIWREILEKHGDAASFNCPAEISIGLNPKVTPTGVMRTDKKMYATSHIGMGDTVALGGTCHAKLRLEGVISKPEISVDGQTLTRGGKILV</sequence>
<organism evidence="1 2">
    <name type="scientific">Pseudorhodoplanes sinuspersici</name>
    <dbReference type="NCBI Taxonomy" id="1235591"/>
    <lineage>
        <taxon>Bacteria</taxon>
        <taxon>Pseudomonadati</taxon>
        <taxon>Pseudomonadota</taxon>
        <taxon>Alphaproteobacteria</taxon>
        <taxon>Hyphomicrobiales</taxon>
        <taxon>Pseudorhodoplanes</taxon>
    </lineage>
</organism>
<dbReference type="Proteomes" id="UP000194137">
    <property type="component" value="Chromosome"/>
</dbReference>
<dbReference type="AlphaFoldDB" id="A0A1W6ZKG3"/>
<dbReference type="OrthoDB" id="6918951at2"/>
<keyword evidence="2" id="KW-1185">Reference proteome</keyword>
<protein>
    <submittedName>
        <fullName evidence="1">Uncharacterized protein</fullName>
    </submittedName>
</protein>
<evidence type="ECO:0000313" key="2">
    <source>
        <dbReference type="Proteomes" id="UP000194137"/>
    </source>
</evidence>
<gene>
    <name evidence="1" type="ORF">CAK95_01085</name>
</gene>
<dbReference type="InterPro" id="IPR058739">
    <property type="entry name" value="NicX"/>
</dbReference>
<dbReference type="Pfam" id="PF26233">
    <property type="entry name" value="NicX"/>
    <property type="match status" value="1"/>
</dbReference>
<proteinExistence type="predicted"/>
<dbReference type="RefSeq" id="WP_086086149.1">
    <property type="nucleotide sequence ID" value="NZ_CP021112.1"/>
</dbReference>
<dbReference type="PANTHER" id="PTHR34448:SF1">
    <property type="entry name" value="BLL6088 PROTEIN"/>
    <property type="match status" value="1"/>
</dbReference>
<dbReference type="EMBL" id="CP021112">
    <property type="protein sequence ID" value="ARP97829.1"/>
    <property type="molecule type" value="Genomic_DNA"/>
</dbReference>
<accession>A0A1W6ZKG3</accession>